<dbReference type="EMBL" id="OZ034814">
    <property type="protein sequence ID" value="CAL1359372.1"/>
    <property type="molecule type" value="Genomic_DNA"/>
</dbReference>
<dbReference type="AlphaFoldDB" id="A0AAV2CTZ7"/>
<evidence type="ECO:0000313" key="3">
    <source>
        <dbReference type="Proteomes" id="UP001497516"/>
    </source>
</evidence>
<feature type="compositionally biased region" description="Basic and acidic residues" evidence="1">
    <location>
        <begin position="35"/>
        <end position="50"/>
    </location>
</feature>
<feature type="compositionally biased region" description="Polar residues" evidence="1">
    <location>
        <begin position="1"/>
        <end position="12"/>
    </location>
</feature>
<feature type="compositionally biased region" description="Pro residues" evidence="1">
    <location>
        <begin position="100"/>
        <end position="111"/>
    </location>
</feature>
<protein>
    <submittedName>
        <fullName evidence="2">Uncharacterized protein</fullName>
    </submittedName>
</protein>
<reference evidence="2 3" key="1">
    <citation type="submission" date="2024-04" db="EMBL/GenBank/DDBJ databases">
        <authorList>
            <person name="Fracassetti M."/>
        </authorList>
    </citation>
    <scope>NUCLEOTIDE SEQUENCE [LARGE SCALE GENOMIC DNA]</scope>
</reference>
<name>A0AAV2CTZ7_9ROSI</name>
<proteinExistence type="predicted"/>
<sequence>MPQQLSSSNPKSLTLIETAPETQSSASLPACNPAPDRRSLPQSREAETHRPAATAIRCFSTGCGDDLTCGLRQPTSSIHLSPTALAAAPLSTQSHRLSRRPPPLASRNRIPPPVLAFAAPHCPMLHSSRRQP</sequence>
<accession>A0AAV2CTZ7</accession>
<feature type="region of interest" description="Disordered" evidence="1">
    <location>
        <begin position="87"/>
        <end position="111"/>
    </location>
</feature>
<keyword evidence="3" id="KW-1185">Reference proteome</keyword>
<evidence type="ECO:0000313" key="2">
    <source>
        <dbReference type="EMBL" id="CAL1359372.1"/>
    </source>
</evidence>
<gene>
    <name evidence="2" type="ORF">LTRI10_LOCUS6863</name>
</gene>
<evidence type="ECO:0000256" key="1">
    <source>
        <dbReference type="SAM" id="MobiDB-lite"/>
    </source>
</evidence>
<feature type="region of interest" description="Disordered" evidence="1">
    <location>
        <begin position="1"/>
        <end position="52"/>
    </location>
</feature>
<dbReference type="Proteomes" id="UP001497516">
    <property type="component" value="Chromosome 10"/>
</dbReference>
<organism evidence="2 3">
    <name type="scientific">Linum trigynum</name>
    <dbReference type="NCBI Taxonomy" id="586398"/>
    <lineage>
        <taxon>Eukaryota</taxon>
        <taxon>Viridiplantae</taxon>
        <taxon>Streptophyta</taxon>
        <taxon>Embryophyta</taxon>
        <taxon>Tracheophyta</taxon>
        <taxon>Spermatophyta</taxon>
        <taxon>Magnoliopsida</taxon>
        <taxon>eudicotyledons</taxon>
        <taxon>Gunneridae</taxon>
        <taxon>Pentapetalae</taxon>
        <taxon>rosids</taxon>
        <taxon>fabids</taxon>
        <taxon>Malpighiales</taxon>
        <taxon>Linaceae</taxon>
        <taxon>Linum</taxon>
    </lineage>
</organism>